<reference evidence="2" key="1">
    <citation type="journal article" date="2019" name="Int. J. Syst. Evol. Microbiol.">
        <title>The Global Catalogue of Microorganisms (GCM) 10K type strain sequencing project: providing services to taxonomists for standard genome sequencing and annotation.</title>
        <authorList>
            <consortium name="The Broad Institute Genomics Platform"/>
            <consortium name="The Broad Institute Genome Sequencing Center for Infectious Disease"/>
            <person name="Wu L."/>
            <person name="Ma J."/>
        </authorList>
    </citation>
    <scope>NUCLEOTIDE SEQUENCE [LARGE SCALE GENOMIC DNA]</scope>
    <source>
        <strain evidence="2">JCM 12125</strain>
    </source>
</reference>
<dbReference type="PROSITE" id="PS51257">
    <property type="entry name" value="PROKAR_LIPOPROTEIN"/>
    <property type="match status" value="1"/>
</dbReference>
<dbReference type="Proteomes" id="UP001596152">
    <property type="component" value="Unassembled WGS sequence"/>
</dbReference>
<organism evidence="1 2">
    <name type="scientific">Brevundimonas staleyi</name>
    <dbReference type="NCBI Taxonomy" id="74326"/>
    <lineage>
        <taxon>Bacteria</taxon>
        <taxon>Pseudomonadati</taxon>
        <taxon>Pseudomonadota</taxon>
        <taxon>Alphaproteobacteria</taxon>
        <taxon>Caulobacterales</taxon>
        <taxon>Caulobacteraceae</taxon>
        <taxon>Brevundimonas</taxon>
    </lineage>
</organism>
<dbReference type="RefSeq" id="WP_374038446.1">
    <property type="nucleotide sequence ID" value="NZ_CP169082.1"/>
</dbReference>
<evidence type="ECO:0000313" key="2">
    <source>
        <dbReference type="Proteomes" id="UP001596152"/>
    </source>
</evidence>
<sequence length="116" mass="11631">MRLLIAALALTLTAACSPTTESGSAVPGQSAEAACAAQGGSMQRVGRLQTLQCVIRYADAGKRCTSGDQCQGDCVSSTLGGDATPPPTSGQCAADSNRFGCRTTIENGVASTLCVD</sequence>
<evidence type="ECO:0000313" key="1">
    <source>
        <dbReference type="EMBL" id="MFC5345982.1"/>
    </source>
</evidence>
<evidence type="ECO:0008006" key="3">
    <source>
        <dbReference type="Google" id="ProtNLM"/>
    </source>
</evidence>
<accession>A0ABW0FWM4</accession>
<keyword evidence="2" id="KW-1185">Reference proteome</keyword>
<comment type="caution">
    <text evidence="1">The sequence shown here is derived from an EMBL/GenBank/DDBJ whole genome shotgun (WGS) entry which is preliminary data.</text>
</comment>
<gene>
    <name evidence="1" type="ORF">ACFPIE_18865</name>
</gene>
<protein>
    <recommendedName>
        <fullName evidence="3">Lipoprotein</fullName>
    </recommendedName>
</protein>
<dbReference type="EMBL" id="JBHSLF010000055">
    <property type="protein sequence ID" value="MFC5345982.1"/>
    <property type="molecule type" value="Genomic_DNA"/>
</dbReference>
<proteinExistence type="predicted"/>
<name>A0ABW0FWM4_9CAUL</name>